<dbReference type="AlphaFoldDB" id="A0A1I1LT20"/>
<accession>A0A1I1LT20</accession>
<organism evidence="1 2">
    <name type="scientific">Spirosoma endophyticum</name>
    <dbReference type="NCBI Taxonomy" id="662367"/>
    <lineage>
        <taxon>Bacteria</taxon>
        <taxon>Pseudomonadati</taxon>
        <taxon>Bacteroidota</taxon>
        <taxon>Cytophagia</taxon>
        <taxon>Cytophagales</taxon>
        <taxon>Cytophagaceae</taxon>
        <taxon>Spirosoma</taxon>
    </lineage>
</organism>
<protein>
    <submittedName>
        <fullName evidence="1">Uncharacterized protein</fullName>
    </submittedName>
</protein>
<name>A0A1I1LT20_9BACT</name>
<evidence type="ECO:0000313" key="1">
    <source>
        <dbReference type="EMBL" id="SFC75652.1"/>
    </source>
</evidence>
<gene>
    <name evidence="1" type="ORF">SAMN05216167_102325</name>
</gene>
<dbReference type="EMBL" id="FOLQ01000002">
    <property type="protein sequence ID" value="SFC75652.1"/>
    <property type="molecule type" value="Genomic_DNA"/>
</dbReference>
<sequence>MLNLLIGYSTVIELGKQLTPIFQVSTGKGSLSECSKKSLIIRLPGLHAIRLSLRCNLLYGQFCLCEKVITHMVRCF</sequence>
<dbReference type="Proteomes" id="UP000198598">
    <property type="component" value="Unassembled WGS sequence"/>
</dbReference>
<reference evidence="1 2" key="1">
    <citation type="submission" date="2016-10" db="EMBL/GenBank/DDBJ databases">
        <authorList>
            <person name="de Groot N.N."/>
        </authorList>
    </citation>
    <scope>NUCLEOTIDE SEQUENCE [LARGE SCALE GENOMIC DNA]</scope>
    <source>
        <strain evidence="1 2">DSM 26130</strain>
    </source>
</reference>
<dbReference type="STRING" id="662367.SAMN05216167_102325"/>
<keyword evidence="2" id="KW-1185">Reference proteome</keyword>
<proteinExistence type="predicted"/>
<evidence type="ECO:0000313" key="2">
    <source>
        <dbReference type="Proteomes" id="UP000198598"/>
    </source>
</evidence>